<feature type="compositionally biased region" description="Pro residues" evidence="5">
    <location>
        <begin position="429"/>
        <end position="444"/>
    </location>
</feature>
<feature type="region of interest" description="Disordered" evidence="5">
    <location>
        <begin position="740"/>
        <end position="767"/>
    </location>
</feature>
<dbReference type="InterPro" id="IPR053238">
    <property type="entry name" value="RING-H2_zinc_finger"/>
</dbReference>
<evidence type="ECO:0000259" key="6">
    <source>
        <dbReference type="PROSITE" id="PS50089"/>
    </source>
</evidence>
<dbReference type="InParanoid" id="A0A369K7M1"/>
<sequence>MPSHRVADAAHIAPYLTHALSHHGQVTLVPPDNAGRVRQANPKHTRSRPRQERNVRTEEDIRFNTGPRPLRVTSGHRGGRRIGRHDRARDEGFNDEAYPDYPPPSFQEAISTPPPTTLVTVSAPPSVIPSNIHTSVPPVTSLASPAFNHQMPQPSDSRGATDCDVDSESSFEAIDPIDAFESQPDTDLPSGSRLDERVRRDRKHRRGVEFPAPSDQQARGRSKGRGRAILDSDSEDILGETQPESPLDTTKRRHLSLSPLRTLFPYRPMTVHDRALSAHPSPSTSPYSSHSSFPFLSTTSLKMSMSTTSFSSSVKGEGFFSRKLLSFKGKERANSDESLDAWEVVESQPTLLSAVESMGDPSNDRKQRSPTKNDTTIPRQSVDHNHPVQAVPPDAEQRPTSQNTQAPHPLSLRDRKAPPVPFVTRPVRRPAPPPPPPVVPPPLGPILTSVRTRKVNSPSPPPPPPPPKPHALSPSPLSNETWHSEDESTSILQRAVTTPLPSTPIDPTPQQAPTVPITPTPENPPQPVYQSPSIPDTFPNDERMPMQISFTNLADSIGPTMPGHLPDSVSLSTLVSPEEFSPTARHHYPGRPLPRPPGTTRTLVDSTYAGNEDLQVNRDDYLRTICPEGLLIDLDDDSLPDNSAGNVEPPSSTDGPDSSQMIPVSATASASSVEFLGSTVDNSEQDVSTLETPTAQSPAPATYSEVTDLDVLVSRLDEGQQNGTNYDALLMLSEFIGPASTNRAASQTRHSPPPPSPEHTTRTNPSIPNVALLGNVEVERRRTTKDGRVKLKLMLLDASVDRCGICLMQFRNGELARLGTACRHAFHEKCLGRWLVRSKTCPMCRVPFAD</sequence>
<dbReference type="Proteomes" id="UP000076154">
    <property type="component" value="Unassembled WGS sequence"/>
</dbReference>
<dbReference type="PANTHER" id="PTHR14155:SF627">
    <property type="entry name" value="OS06G0192800 PROTEIN"/>
    <property type="match status" value="1"/>
</dbReference>
<feature type="region of interest" description="Disordered" evidence="5">
    <location>
        <begin position="680"/>
        <end position="703"/>
    </location>
</feature>
<evidence type="ECO:0000256" key="3">
    <source>
        <dbReference type="ARBA" id="ARBA00022833"/>
    </source>
</evidence>
<evidence type="ECO:0000256" key="1">
    <source>
        <dbReference type="ARBA" id="ARBA00022723"/>
    </source>
</evidence>
<dbReference type="SUPFAM" id="SSF57850">
    <property type="entry name" value="RING/U-box"/>
    <property type="match status" value="1"/>
</dbReference>
<evidence type="ECO:0000256" key="5">
    <source>
        <dbReference type="SAM" id="MobiDB-lite"/>
    </source>
</evidence>
<dbReference type="Pfam" id="PF13639">
    <property type="entry name" value="zf-RING_2"/>
    <property type="match status" value="1"/>
</dbReference>
<dbReference type="InterPro" id="IPR001841">
    <property type="entry name" value="Znf_RING"/>
</dbReference>
<evidence type="ECO:0000256" key="4">
    <source>
        <dbReference type="PROSITE-ProRule" id="PRU00175"/>
    </source>
</evidence>
<keyword evidence="2 4" id="KW-0863">Zinc-finger</keyword>
<keyword evidence="8" id="KW-1185">Reference proteome</keyword>
<feature type="region of interest" description="Disordered" evidence="5">
    <location>
        <begin position="30"/>
        <end position="94"/>
    </location>
</feature>
<feature type="compositionally biased region" description="Pro residues" evidence="5">
    <location>
        <begin position="516"/>
        <end position="527"/>
    </location>
</feature>
<dbReference type="OrthoDB" id="8062037at2759"/>
<feature type="region of interest" description="Disordered" evidence="5">
    <location>
        <begin position="354"/>
        <end position="531"/>
    </location>
</feature>
<feature type="compositionally biased region" description="Polar residues" evidence="5">
    <location>
        <begin position="643"/>
        <end position="667"/>
    </location>
</feature>
<feature type="domain" description="RING-type" evidence="6">
    <location>
        <begin position="803"/>
        <end position="845"/>
    </location>
</feature>
<feature type="region of interest" description="Disordered" evidence="5">
    <location>
        <begin position="576"/>
        <end position="602"/>
    </location>
</feature>
<gene>
    <name evidence="7" type="ORF">Hypma_002152</name>
</gene>
<feature type="compositionally biased region" description="Polar residues" evidence="5">
    <location>
        <begin position="370"/>
        <end position="379"/>
    </location>
</feature>
<feature type="compositionally biased region" description="Polar residues" evidence="5">
    <location>
        <begin position="680"/>
        <end position="699"/>
    </location>
</feature>
<keyword evidence="1" id="KW-0479">Metal-binding</keyword>
<dbReference type="Gene3D" id="3.30.40.10">
    <property type="entry name" value="Zinc/RING finger domain, C3HC4 (zinc finger)"/>
    <property type="match status" value="1"/>
</dbReference>
<evidence type="ECO:0000313" key="7">
    <source>
        <dbReference type="EMBL" id="RDB27794.1"/>
    </source>
</evidence>
<feature type="compositionally biased region" description="Polar residues" evidence="5">
    <location>
        <begin position="489"/>
        <end position="500"/>
    </location>
</feature>
<proteinExistence type="predicted"/>
<dbReference type="InterPro" id="IPR013083">
    <property type="entry name" value="Znf_RING/FYVE/PHD"/>
</dbReference>
<accession>A0A369K7M1</accession>
<reference evidence="7" key="1">
    <citation type="submission" date="2018-04" db="EMBL/GenBank/DDBJ databases">
        <title>Whole genome sequencing of Hypsizygus marmoreus.</title>
        <authorList>
            <person name="Choi I.-G."/>
            <person name="Min B."/>
            <person name="Kim J.-G."/>
            <person name="Kim S."/>
            <person name="Oh Y.-L."/>
            <person name="Kong W.-S."/>
            <person name="Park H."/>
            <person name="Jeong J."/>
            <person name="Song E.-S."/>
        </authorList>
    </citation>
    <scope>NUCLEOTIDE SEQUENCE [LARGE SCALE GENOMIC DNA]</scope>
    <source>
        <strain evidence="7">51987-8</strain>
    </source>
</reference>
<dbReference type="GO" id="GO:0008270">
    <property type="term" value="F:zinc ion binding"/>
    <property type="evidence" value="ECO:0007669"/>
    <property type="project" value="UniProtKB-KW"/>
</dbReference>
<protein>
    <recommendedName>
        <fullName evidence="6">RING-type domain-containing protein</fullName>
    </recommendedName>
</protein>
<feature type="region of interest" description="Disordered" evidence="5">
    <location>
        <begin position="634"/>
        <end position="667"/>
    </location>
</feature>
<evidence type="ECO:0000256" key="2">
    <source>
        <dbReference type="ARBA" id="ARBA00022771"/>
    </source>
</evidence>
<feature type="compositionally biased region" description="Polar residues" evidence="5">
    <location>
        <begin position="740"/>
        <end position="750"/>
    </location>
</feature>
<feature type="compositionally biased region" description="Basic and acidic residues" evidence="5">
    <location>
        <begin position="49"/>
        <end position="62"/>
    </location>
</feature>
<dbReference type="AlphaFoldDB" id="A0A369K7M1"/>
<feature type="compositionally biased region" description="Pro residues" evidence="5">
    <location>
        <begin position="458"/>
        <end position="469"/>
    </location>
</feature>
<dbReference type="PANTHER" id="PTHR14155">
    <property type="entry name" value="RING FINGER DOMAIN-CONTAINING"/>
    <property type="match status" value="1"/>
</dbReference>
<dbReference type="STRING" id="39966.A0A369K7M1"/>
<dbReference type="PROSITE" id="PS50089">
    <property type="entry name" value="ZF_RING_2"/>
    <property type="match status" value="1"/>
</dbReference>
<keyword evidence="3" id="KW-0862">Zinc</keyword>
<dbReference type="SMART" id="SM00184">
    <property type="entry name" value="RING"/>
    <property type="match status" value="1"/>
</dbReference>
<organism evidence="7 8">
    <name type="scientific">Hypsizygus marmoreus</name>
    <name type="common">White beech mushroom</name>
    <name type="synonym">Agaricus marmoreus</name>
    <dbReference type="NCBI Taxonomy" id="39966"/>
    <lineage>
        <taxon>Eukaryota</taxon>
        <taxon>Fungi</taxon>
        <taxon>Dikarya</taxon>
        <taxon>Basidiomycota</taxon>
        <taxon>Agaricomycotina</taxon>
        <taxon>Agaricomycetes</taxon>
        <taxon>Agaricomycetidae</taxon>
        <taxon>Agaricales</taxon>
        <taxon>Tricholomatineae</taxon>
        <taxon>Lyophyllaceae</taxon>
        <taxon>Hypsizygus</taxon>
    </lineage>
</organism>
<comment type="caution">
    <text evidence="7">The sequence shown here is derived from an EMBL/GenBank/DDBJ whole genome shotgun (WGS) entry which is preliminary data.</text>
</comment>
<evidence type="ECO:0000313" key="8">
    <source>
        <dbReference type="Proteomes" id="UP000076154"/>
    </source>
</evidence>
<feature type="region of interest" description="Disordered" evidence="5">
    <location>
        <begin position="141"/>
        <end position="253"/>
    </location>
</feature>
<dbReference type="EMBL" id="LUEZ02000013">
    <property type="protein sequence ID" value="RDB27794.1"/>
    <property type="molecule type" value="Genomic_DNA"/>
</dbReference>
<name>A0A369K7M1_HYPMA</name>